<organism evidence="3 4">
    <name type="scientific">Roseococcus pinisoli</name>
    <dbReference type="NCBI Taxonomy" id="2835040"/>
    <lineage>
        <taxon>Bacteria</taxon>
        <taxon>Pseudomonadati</taxon>
        <taxon>Pseudomonadota</taxon>
        <taxon>Alphaproteobacteria</taxon>
        <taxon>Acetobacterales</taxon>
        <taxon>Roseomonadaceae</taxon>
        <taxon>Roseococcus</taxon>
    </lineage>
</organism>
<protein>
    <submittedName>
        <fullName evidence="3">Tripartite tricarboxylate transporter substrate binding protein</fullName>
    </submittedName>
</protein>
<dbReference type="Pfam" id="PF03401">
    <property type="entry name" value="TctC"/>
    <property type="match status" value="1"/>
</dbReference>
<comment type="similarity">
    <text evidence="1">Belongs to the UPF0065 (bug) family.</text>
</comment>
<gene>
    <name evidence="3" type="ORF">KHU32_22195</name>
</gene>
<dbReference type="InterPro" id="IPR005064">
    <property type="entry name" value="BUG"/>
</dbReference>
<dbReference type="PANTHER" id="PTHR42928">
    <property type="entry name" value="TRICARBOXYLATE-BINDING PROTEIN"/>
    <property type="match status" value="1"/>
</dbReference>
<evidence type="ECO:0000313" key="4">
    <source>
        <dbReference type="Proteomes" id="UP000766336"/>
    </source>
</evidence>
<proteinExistence type="inferred from homology"/>
<reference evidence="3 4" key="1">
    <citation type="submission" date="2021-05" db="EMBL/GenBank/DDBJ databases">
        <title>Roseococcus sp. XZZS9, whole genome shotgun sequencing project.</title>
        <authorList>
            <person name="Zhao G."/>
            <person name="Shen L."/>
        </authorList>
    </citation>
    <scope>NUCLEOTIDE SEQUENCE [LARGE SCALE GENOMIC DNA]</scope>
    <source>
        <strain evidence="3 4">XZZS9</strain>
    </source>
</reference>
<evidence type="ECO:0000313" key="3">
    <source>
        <dbReference type="EMBL" id="MBS7813668.1"/>
    </source>
</evidence>
<comment type="caution">
    <text evidence="3">The sequence shown here is derived from an EMBL/GenBank/DDBJ whole genome shotgun (WGS) entry which is preliminary data.</text>
</comment>
<dbReference type="PIRSF" id="PIRSF017082">
    <property type="entry name" value="YflP"/>
    <property type="match status" value="1"/>
</dbReference>
<evidence type="ECO:0000256" key="1">
    <source>
        <dbReference type="ARBA" id="ARBA00006987"/>
    </source>
</evidence>
<feature type="signal peptide" evidence="2">
    <location>
        <begin position="1"/>
        <end position="25"/>
    </location>
</feature>
<dbReference type="CDD" id="cd07012">
    <property type="entry name" value="PBP2_Bug_TTT"/>
    <property type="match status" value="1"/>
</dbReference>
<dbReference type="InterPro" id="IPR042100">
    <property type="entry name" value="Bug_dom1"/>
</dbReference>
<name>A0ABS5QJU9_9PROT</name>
<sequence length="322" mass="33892">MPFAPSRRALLGAGLAALPAARLHAEAFPARPITYVVPYAAGGTNDATGRIFARQLTQRLGQNVVVENRSGAGGTIAATYVARSRPDGYLLLNASSANLTSAPQLLGAPYDPEADLVPVGFLGHYRYILAVDPRLPIHSFQDFLDYARRHPGQLNYGTAGTGTGSHLAGEYLRLRTGIDITHVPYRGSGQVLAAAVAGDVQFVMDALAISHILAGRLRPIVFWGASSAEDLPGVPHIHQVGLPDWNLTQFFVAAAPGGTPAPIVSRLHEAVLEASRDPGTIAALKALGVEAAPLSLAETVALLRQETTVNRQVIEAAGIRVS</sequence>
<keyword evidence="4" id="KW-1185">Reference proteome</keyword>
<dbReference type="SUPFAM" id="SSF53850">
    <property type="entry name" value="Periplasmic binding protein-like II"/>
    <property type="match status" value="1"/>
</dbReference>
<dbReference type="RefSeq" id="WP_213672376.1">
    <property type="nucleotide sequence ID" value="NZ_JAHCDA010000006.1"/>
</dbReference>
<accession>A0ABS5QJU9</accession>
<dbReference type="Proteomes" id="UP000766336">
    <property type="component" value="Unassembled WGS sequence"/>
</dbReference>
<evidence type="ECO:0000256" key="2">
    <source>
        <dbReference type="SAM" id="SignalP"/>
    </source>
</evidence>
<feature type="chain" id="PRO_5046347163" evidence="2">
    <location>
        <begin position="26"/>
        <end position="322"/>
    </location>
</feature>
<dbReference type="Gene3D" id="3.40.190.150">
    <property type="entry name" value="Bordetella uptake gene, domain 1"/>
    <property type="match status" value="1"/>
</dbReference>
<dbReference type="EMBL" id="JAHCDA010000006">
    <property type="protein sequence ID" value="MBS7813668.1"/>
    <property type="molecule type" value="Genomic_DNA"/>
</dbReference>
<keyword evidence="2" id="KW-0732">Signal</keyword>
<dbReference type="PANTHER" id="PTHR42928:SF5">
    <property type="entry name" value="BLR1237 PROTEIN"/>
    <property type="match status" value="1"/>
</dbReference>
<dbReference type="Gene3D" id="3.40.190.10">
    <property type="entry name" value="Periplasmic binding protein-like II"/>
    <property type="match status" value="1"/>
</dbReference>